<dbReference type="AlphaFoldDB" id="A0AAD5PPJ1"/>
<proteinExistence type="predicted"/>
<gene>
    <name evidence="1" type="ORF">GHT06_019689</name>
</gene>
<sequence>MFCDSMSEVSLSGAAVRKLVSRMSSLNSCVASLDFASDSDFASNSGVVPNSGVASDSDFAFSLVLKLKKGSKFKPNGNSEGLGL</sequence>
<evidence type="ECO:0000313" key="1">
    <source>
        <dbReference type="EMBL" id="KAI9554417.1"/>
    </source>
</evidence>
<dbReference type="EMBL" id="WJBH02000008">
    <property type="protein sequence ID" value="KAI9554417.1"/>
    <property type="molecule type" value="Genomic_DNA"/>
</dbReference>
<protein>
    <submittedName>
        <fullName evidence="1">Uncharacterized protein</fullName>
    </submittedName>
</protein>
<evidence type="ECO:0000313" key="2">
    <source>
        <dbReference type="Proteomes" id="UP000820818"/>
    </source>
</evidence>
<keyword evidence="2" id="KW-1185">Reference proteome</keyword>
<reference evidence="1 2" key="1">
    <citation type="submission" date="2022-05" db="EMBL/GenBank/DDBJ databases">
        <title>A multi-omics perspective on studying reproductive biology in Daphnia sinensis.</title>
        <authorList>
            <person name="Jia J."/>
        </authorList>
    </citation>
    <scope>NUCLEOTIDE SEQUENCE [LARGE SCALE GENOMIC DNA]</scope>
    <source>
        <strain evidence="1 2">WSL</strain>
    </source>
</reference>
<organism evidence="1 2">
    <name type="scientific">Daphnia sinensis</name>
    <dbReference type="NCBI Taxonomy" id="1820382"/>
    <lineage>
        <taxon>Eukaryota</taxon>
        <taxon>Metazoa</taxon>
        <taxon>Ecdysozoa</taxon>
        <taxon>Arthropoda</taxon>
        <taxon>Crustacea</taxon>
        <taxon>Branchiopoda</taxon>
        <taxon>Diplostraca</taxon>
        <taxon>Cladocera</taxon>
        <taxon>Anomopoda</taxon>
        <taxon>Daphniidae</taxon>
        <taxon>Daphnia</taxon>
        <taxon>Daphnia similis group</taxon>
    </lineage>
</organism>
<comment type="caution">
    <text evidence="1">The sequence shown here is derived from an EMBL/GenBank/DDBJ whole genome shotgun (WGS) entry which is preliminary data.</text>
</comment>
<dbReference type="Proteomes" id="UP000820818">
    <property type="component" value="Linkage Group LG8"/>
</dbReference>
<name>A0AAD5PPJ1_9CRUS</name>
<accession>A0AAD5PPJ1</accession>